<comment type="similarity">
    <text evidence="2">Belongs to the protein kinase superfamily. Ser/Thr protein kinase family.</text>
</comment>
<evidence type="ECO:0000256" key="22">
    <source>
        <dbReference type="SAM" id="Phobius"/>
    </source>
</evidence>
<evidence type="ECO:0000256" key="20">
    <source>
        <dbReference type="ARBA" id="ARBA00048679"/>
    </source>
</evidence>
<sequence length="1058" mass="117195">MEAHTNTKSRFLVVFLVILCVDAADDDELSLLAIMAPLTSNSMLAKNWSQGTSFCQWIGVTCNPRHPRVAGLDLSNMGLRGTLAPEIGNLSSLTYLDISNNSFTGHIPDIGGLRDLRVLRMSNNQLDGQIPLSLGLLMNLQRLNLSGNLLAGPISWSIFNLSALVEMDLGMNQLSGTLPLDICDNRLRNLEILRLRENQIGGDIPNSLCNCVQLQRLDLVINKFTGSIPMGIGNLSQLRFLSLGRNTMTGTIPSSIGNLSNLETLVIRETSIQGKVPSEMGRLKSLKWMDLGENMLHGDIPYSIFNISTLQMLSLLKNEMTGHLPSLEGVPNLSALYLGRNRMTGTIPNTITNLSNLVSLSLSNNSFSGLIPVALGNLRMLQMLDLSENHFANDLSIPDQDFITPLTNCKNLELLQFPINPIKGMLPKSLGSSNLSASLSSVYAYSCLITGTIPDEIGNLSSLILITFADNYFTGVIPESIYRLSNLQGLDVSGNKLEGSISQSFCNLKSMSQVYFSANKLYGRLPSCLGSLPLLQVIDGSYNAFNSSIPSSFWFNQAIQNLDFSNNLFDGLLPEEVGNMQSLEEIYLDGNRLSGKIPTTIGNLQKLMKVSLSDNKFNASIPDSLANLKALEYLDLSLNNLSGSIPKSLETLVYLSFFNVSFNQLSGEIPNGGSFVNFTADSFRGNKELCGASRFNVPECKMNSTHKPERKNRHLRYILPPIALSVVLAAIVLIIVFLKRCVKRETSLLSKFSYSPFGSEHERISYREILHATENFDNKNLIGSGGYGSVYRGVFADNRTYAIKVFNQDMQCTLKSFDTECRVMRSIRHRNIVKIVTSCTNLDFKALVMSYISNGDLSKWLYSPEMNLNIVQRLEIMIDVACAIEYLHIGYSLPIAHCDLKPSNILLDEHMVAHISDFGIAKLLTEDHRMAQTKTLGTIGYMAPEYGSTGIVSTMVDVYSYGILLMETFTRKKPTDEMFSGELTFRKWVFESFPHAVIHIADANILNRDDEFVIAKYETCLISIISLALACTTDLPERRPNMKDVLSKMNKIKTELLS</sequence>
<keyword evidence="7" id="KW-0433">Leucine-rich repeat</keyword>
<keyword evidence="10 23" id="KW-0732">Signal</keyword>
<dbReference type="Gene3D" id="1.10.510.10">
    <property type="entry name" value="Transferase(Phosphotransferase) domain 1"/>
    <property type="match status" value="1"/>
</dbReference>
<organism evidence="25 26">
    <name type="scientific">Dorcoceras hygrometricum</name>
    <dbReference type="NCBI Taxonomy" id="472368"/>
    <lineage>
        <taxon>Eukaryota</taxon>
        <taxon>Viridiplantae</taxon>
        <taxon>Streptophyta</taxon>
        <taxon>Embryophyta</taxon>
        <taxon>Tracheophyta</taxon>
        <taxon>Spermatophyta</taxon>
        <taxon>Magnoliopsida</taxon>
        <taxon>eudicotyledons</taxon>
        <taxon>Gunneridae</taxon>
        <taxon>Pentapetalae</taxon>
        <taxon>asterids</taxon>
        <taxon>lamiids</taxon>
        <taxon>Lamiales</taxon>
        <taxon>Gesneriaceae</taxon>
        <taxon>Didymocarpoideae</taxon>
        <taxon>Trichosporeae</taxon>
        <taxon>Loxocarpinae</taxon>
        <taxon>Dorcoceras</taxon>
    </lineage>
</organism>
<dbReference type="InterPro" id="IPR017441">
    <property type="entry name" value="Protein_kinase_ATP_BS"/>
</dbReference>
<dbReference type="InterPro" id="IPR003591">
    <property type="entry name" value="Leu-rich_rpt_typical-subtyp"/>
</dbReference>
<evidence type="ECO:0000256" key="21">
    <source>
        <dbReference type="PROSITE-ProRule" id="PRU10141"/>
    </source>
</evidence>
<evidence type="ECO:0000256" key="6">
    <source>
        <dbReference type="ARBA" id="ARBA00022553"/>
    </source>
</evidence>
<dbReference type="InterPro" id="IPR000719">
    <property type="entry name" value="Prot_kinase_dom"/>
</dbReference>
<dbReference type="Gene3D" id="3.30.200.20">
    <property type="entry name" value="Phosphorylase Kinase, domain 1"/>
    <property type="match status" value="1"/>
</dbReference>
<keyword evidence="8" id="KW-0808">Transferase</keyword>
<proteinExistence type="inferred from homology"/>
<dbReference type="InterPro" id="IPR013210">
    <property type="entry name" value="LRR_N_plant-typ"/>
</dbReference>
<gene>
    <name evidence="25" type="ORF">F511_43370</name>
</gene>
<evidence type="ECO:0000313" key="26">
    <source>
        <dbReference type="Proteomes" id="UP000250235"/>
    </source>
</evidence>
<evidence type="ECO:0000256" key="3">
    <source>
        <dbReference type="ARBA" id="ARBA00012513"/>
    </source>
</evidence>
<dbReference type="AlphaFoldDB" id="A0A2Z6ZYU9"/>
<keyword evidence="26" id="KW-1185">Reference proteome</keyword>
<keyword evidence="13 25" id="KW-0418">Kinase</keyword>
<dbReference type="SUPFAM" id="SSF52058">
    <property type="entry name" value="L domain-like"/>
    <property type="match status" value="1"/>
</dbReference>
<evidence type="ECO:0000256" key="11">
    <source>
        <dbReference type="ARBA" id="ARBA00022737"/>
    </source>
</evidence>
<evidence type="ECO:0000256" key="1">
    <source>
        <dbReference type="ARBA" id="ARBA00004162"/>
    </source>
</evidence>
<dbReference type="InterPro" id="IPR008271">
    <property type="entry name" value="Ser/Thr_kinase_AS"/>
</dbReference>
<dbReference type="FunFam" id="3.80.10.10:FF:000317">
    <property type="entry name" value="Inactive leucine-rich repeat receptor-like protein kinase"/>
    <property type="match status" value="1"/>
</dbReference>
<keyword evidence="12 21" id="KW-0547">Nucleotide-binding</keyword>
<evidence type="ECO:0000256" key="15">
    <source>
        <dbReference type="ARBA" id="ARBA00022989"/>
    </source>
</evidence>
<evidence type="ECO:0000256" key="14">
    <source>
        <dbReference type="ARBA" id="ARBA00022840"/>
    </source>
</evidence>
<evidence type="ECO:0000313" key="25">
    <source>
        <dbReference type="EMBL" id="KZV14417.1"/>
    </source>
</evidence>
<dbReference type="FunFam" id="3.80.10.10:FF:000095">
    <property type="entry name" value="LRR receptor-like serine/threonine-protein kinase GSO1"/>
    <property type="match status" value="1"/>
</dbReference>
<dbReference type="GO" id="GO:0004674">
    <property type="term" value="F:protein serine/threonine kinase activity"/>
    <property type="evidence" value="ECO:0007669"/>
    <property type="project" value="UniProtKB-KW"/>
</dbReference>
<keyword evidence="17 25" id="KW-0675">Receptor</keyword>
<evidence type="ECO:0000256" key="2">
    <source>
        <dbReference type="ARBA" id="ARBA00008684"/>
    </source>
</evidence>
<evidence type="ECO:0000256" key="4">
    <source>
        <dbReference type="ARBA" id="ARBA00022475"/>
    </source>
</evidence>
<dbReference type="GO" id="GO:0005524">
    <property type="term" value="F:ATP binding"/>
    <property type="evidence" value="ECO:0007669"/>
    <property type="project" value="UniProtKB-UniRule"/>
</dbReference>
<evidence type="ECO:0000256" key="9">
    <source>
        <dbReference type="ARBA" id="ARBA00022692"/>
    </source>
</evidence>
<keyword evidence="6" id="KW-0597">Phosphoprotein</keyword>
<dbReference type="GO" id="GO:0005886">
    <property type="term" value="C:plasma membrane"/>
    <property type="evidence" value="ECO:0007669"/>
    <property type="project" value="UniProtKB-SubCell"/>
</dbReference>
<evidence type="ECO:0000256" key="18">
    <source>
        <dbReference type="ARBA" id="ARBA00023180"/>
    </source>
</evidence>
<dbReference type="Pfam" id="PF13855">
    <property type="entry name" value="LRR_8"/>
    <property type="match status" value="2"/>
</dbReference>
<keyword evidence="18" id="KW-0325">Glycoprotein</keyword>
<comment type="subcellular location">
    <subcellularLocation>
        <location evidence="1">Cell membrane</location>
        <topology evidence="1">Single-pass membrane protein</topology>
    </subcellularLocation>
</comment>
<dbReference type="GO" id="GO:0051707">
    <property type="term" value="P:response to other organism"/>
    <property type="evidence" value="ECO:0007669"/>
    <property type="project" value="UniProtKB-ARBA"/>
</dbReference>
<evidence type="ECO:0000256" key="13">
    <source>
        <dbReference type="ARBA" id="ARBA00022777"/>
    </source>
</evidence>
<evidence type="ECO:0000256" key="7">
    <source>
        <dbReference type="ARBA" id="ARBA00022614"/>
    </source>
</evidence>
<evidence type="ECO:0000256" key="10">
    <source>
        <dbReference type="ARBA" id="ARBA00022729"/>
    </source>
</evidence>
<dbReference type="SUPFAM" id="SSF56112">
    <property type="entry name" value="Protein kinase-like (PK-like)"/>
    <property type="match status" value="1"/>
</dbReference>
<evidence type="ECO:0000256" key="16">
    <source>
        <dbReference type="ARBA" id="ARBA00023136"/>
    </source>
</evidence>
<evidence type="ECO:0000256" key="12">
    <source>
        <dbReference type="ARBA" id="ARBA00022741"/>
    </source>
</evidence>
<dbReference type="Pfam" id="PF00069">
    <property type="entry name" value="Pkinase"/>
    <property type="match status" value="1"/>
</dbReference>
<name>A0A2Z6ZYU9_9LAMI</name>
<dbReference type="Proteomes" id="UP000250235">
    <property type="component" value="Unassembled WGS sequence"/>
</dbReference>
<dbReference type="Pfam" id="PF08263">
    <property type="entry name" value="LRRNT_2"/>
    <property type="match status" value="1"/>
</dbReference>
<dbReference type="EMBL" id="KV020672">
    <property type="protein sequence ID" value="KZV14417.1"/>
    <property type="molecule type" value="Genomic_DNA"/>
</dbReference>
<keyword evidence="11" id="KW-0677">Repeat</keyword>
<dbReference type="GO" id="GO:0099402">
    <property type="term" value="P:plant organ development"/>
    <property type="evidence" value="ECO:0007669"/>
    <property type="project" value="UniProtKB-ARBA"/>
</dbReference>
<feature type="transmembrane region" description="Helical" evidence="22">
    <location>
        <begin position="717"/>
        <end position="738"/>
    </location>
</feature>
<feature type="domain" description="Protein kinase" evidence="24">
    <location>
        <begin position="776"/>
        <end position="1057"/>
    </location>
</feature>
<dbReference type="InterPro" id="IPR051809">
    <property type="entry name" value="Plant_receptor-like_S/T_kinase"/>
</dbReference>
<dbReference type="FunFam" id="3.30.200.20:FF:000661">
    <property type="entry name" value="Serine-threonine protein kinase plant-type"/>
    <property type="match status" value="1"/>
</dbReference>
<evidence type="ECO:0000256" key="5">
    <source>
        <dbReference type="ARBA" id="ARBA00022527"/>
    </source>
</evidence>
<dbReference type="Gene3D" id="3.80.10.10">
    <property type="entry name" value="Ribonuclease Inhibitor"/>
    <property type="match status" value="4"/>
</dbReference>
<dbReference type="PANTHER" id="PTHR27008:SF585">
    <property type="entry name" value="PROTEIN KINASE DOMAIN-CONTAINING PROTEIN"/>
    <property type="match status" value="1"/>
</dbReference>
<keyword evidence="14 21" id="KW-0067">ATP-binding</keyword>
<dbReference type="SMART" id="SM00365">
    <property type="entry name" value="LRR_SD22"/>
    <property type="match status" value="6"/>
</dbReference>
<keyword evidence="15 22" id="KW-1133">Transmembrane helix</keyword>
<evidence type="ECO:0000256" key="8">
    <source>
        <dbReference type="ARBA" id="ARBA00022679"/>
    </source>
</evidence>
<evidence type="ECO:0000259" key="24">
    <source>
        <dbReference type="PROSITE" id="PS50011"/>
    </source>
</evidence>
<dbReference type="SMART" id="SM00369">
    <property type="entry name" value="LRR_TYP"/>
    <property type="match status" value="10"/>
</dbReference>
<dbReference type="GO" id="GO:0006952">
    <property type="term" value="P:defense response"/>
    <property type="evidence" value="ECO:0007669"/>
    <property type="project" value="UniProtKB-ARBA"/>
</dbReference>
<dbReference type="OrthoDB" id="676979at2759"/>
<comment type="catalytic activity">
    <reaction evidence="20">
        <text>L-seryl-[protein] + ATP = O-phospho-L-seryl-[protein] + ADP + H(+)</text>
        <dbReference type="Rhea" id="RHEA:17989"/>
        <dbReference type="Rhea" id="RHEA-COMP:9863"/>
        <dbReference type="Rhea" id="RHEA-COMP:11604"/>
        <dbReference type="ChEBI" id="CHEBI:15378"/>
        <dbReference type="ChEBI" id="CHEBI:29999"/>
        <dbReference type="ChEBI" id="CHEBI:30616"/>
        <dbReference type="ChEBI" id="CHEBI:83421"/>
        <dbReference type="ChEBI" id="CHEBI:456216"/>
        <dbReference type="EC" id="2.7.11.1"/>
    </reaction>
</comment>
<dbReference type="FunFam" id="3.80.10.10:FF:000400">
    <property type="entry name" value="Nuclear pore complex protein NUP107"/>
    <property type="match status" value="1"/>
</dbReference>
<dbReference type="FunFam" id="1.10.510.10:FF:000358">
    <property type="entry name" value="Putative leucine-rich repeat receptor-like serine/threonine-protein kinase"/>
    <property type="match status" value="1"/>
</dbReference>
<dbReference type="InterPro" id="IPR011009">
    <property type="entry name" value="Kinase-like_dom_sf"/>
</dbReference>
<keyword evidence="4" id="KW-1003">Cell membrane</keyword>
<evidence type="ECO:0000256" key="17">
    <source>
        <dbReference type="ARBA" id="ARBA00023170"/>
    </source>
</evidence>
<feature type="signal peptide" evidence="23">
    <location>
        <begin position="1"/>
        <end position="23"/>
    </location>
</feature>
<evidence type="ECO:0000256" key="19">
    <source>
        <dbReference type="ARBA" id="ARBA00047899"/>
    </source>
</evidence>
<evidence type="ECO:0000256" key="23">
    <source>
        <dbReference type="SAM" id="SignalP"/>
    </source>
</evidence>
<dbReference type="PROSITE" id="PS51450">
    <property type="entry name" value="LRR"/>
    <property type="match status" value="1"/>
</dbReference>
<dbReference type="SUPFAM" id="SSF52047">
    <property type="entry name" value="RNI-like"/>
    <property type="match status" value="1"/>
</dbReference>
<accession>A0A2Z6ZYU9</accession>
<dbReference type="SMART" id="SM00220">
    <property type="entry name" value="S_TKc"/>
    <property type="match status" value="1"/>
</dbReference>
<dbReference type="Pfam" id="PF23598">
    <property type="entry name" value="LRR_14"/>
    <property type="match status" value="1"/>
</dbReference>
<dbReference type="PROSITE" id="PS50011">
    <property type="entry name" value="PROTEIN_KINASE_DOM"/>
    <property type="match status" value="1"/>
</dbReference>
<dbReference type="Pfam" id="PF00560">
    <property type="entry name" value="LRR_1"/>
    <property type="match status" value="7"/>
</dbReference>
<dbReference type="PANTHER" id="PTHR27008">
    <property type="entry name" value="OS04G0122200 PROTEIN"/>
    <property type="match status" value="1"/>
</dbReference>
<dbReference type="EC" id="2.7.11.1" evidence="3"/>
<dbReference type="InterPro" id="IPR055414">
    <property type="entry name" value="LRR_R13L4/SHOC2-like"/>
</dbReference>
<keyword evidence="16 22" id="KW-0472">Membrane</keyword>
<dbReference type="GO" id="GO:0009653">
    <property type="term" value="P:anatomical structure morphogenesis"/>
    <property type="evidence" value="ECO:0007669"/>
    <property type="project" value="UniProtKB-ARBA"/>
</dbReference>
<dbReference type="InterPro" id="IPR032675">
    <property type="entry name" value="LRR_dom_sf"/>
</dbReference>
<protein>
    <recommendedName>
        <fullName evidence="3">non-specific serine/threonine protein kinase</fullName>
        <ecNumber evidence="3">2.7.11.1</ecNumber>
    </recommendedName>
</protein>
<keyword evidence="5" id="KW-0723">Serine/threonine-protein kinase</keyword>
<keyword evidence="9 22" id="KW-0812">Transmembrane</keyword>
<dbReference type="PROSITE" id="PS00108">
    <property type="entry name" value="PROTEIN_KINASE_ST"/>
    <property type="match status" value="1"/>
</dbReference>
<dbReference type="InterPro" id="IPR001611">
    <property type="entry name" value="Leu-rich_rpt"/>
</dbReference>
<dbReference type="PROSITE" id="PS00107">
    <property type="entry name" value="PROTEIN_KINASE_ATP"/>
    <property type="match status" value="1"/>
</dbReference>
<feature type="chain" id="PRO_5016240433" description="non-specific serine/threonine protein kinase" evidence="23">
    <location>
        <begin position="24"/>
        <end position="1058"/>
    </location>
</feature>
<comment type="catalytic activity">
    <reaction evidence="19">
        <text>L-threonyl-[protein] + ATP = O-phospho-L-threonyl-[protein] + ADP + H(+)</text>
        <dbReference type="Rhea" id="RHEA:46608"/>
        <dbReference type="Rhea" id="RHEA-COMP:11060"/>
        <dbReference type="Rhea" id="RHEA-COMP:11605"/>
        <dbReference type="ChEBI" id="CHEBI:15378"/>
        <dbReference type="ChEBI" id="CHEBI:30013"/>
        <dbReference type="ChEBI" id="CHEBI:30616"/>
        <dbReference type="ChEBI" id="CHEBI:61977"/>
        <dbReference type="ChEBI" id="CHEBI:456216"/>
        <dbReference type="EC" id="2.7.11.1"/>
    </reaction>
</comment>
<reference evidence="25 26" key="1">
    <citation type="journal article" date="2015" name="Proc. Natl. Acad. Sci. U.S.A.">
        <title>The resurrection genome of Boea hygrometrica: A blueprint for survival of dehydration.</title>
        <authorList>
            <person name="Xiao L."/>
            <person name="Yang G."/>
            <person name="Zhang L."/>
            <person name="Yang X."/>
            <person name="Zhao S."/>
            <person name="Ji Z."/>
            <person name="Zhou Q."/>
            <person name="Hu M."/>
            <person name="Wang Y."/>
            <person name="Chen M."/>
            <person name="Xu Y."/>
            <person name="Jin H."/>
            <person name="Xiao X."/>
            <person name="Hu G."/>
            <person name="Bao F."/>
            <person name="Hu Y."/>
            <person name="Wan P."/>
            <person name="Li L."/>
            <person name="Deng X."/>
            <person name="Kuang T."/>
            <person name="Xiang C."/>
            <person name="Zhu J.K."/>
            <person name="Oliver M.J."/>
            <person name="He Y."/>
        </authorList>
    </citation>
    <scope>NUCLEOTIDE SEQUENCE [LARGE SCALE GENOMIC DNA]</scope>
    <source>
        <strain evidence="26">cv. XS01</strain>
    </source>
</reference>
<feature type="binding site" evidence="21">
    <location>
        <position position="804"/>
    </location>
    <ligand>
        <name>ATP</name>
        <dbReference type="ChEBI" id="CHEBI:30616"/>
    </ligand>
</feature>